<gene>
    <name evidence="2" type="ORF">Tdes44962_MAKER05752</name>
</gene>
<reference evidence="2 3" key="1">
    <citation type="journal article" date="2018" name="IMA Fungus">
        <title>IMA Genome-F 10: Nine draft genome sequences of Claviceps purpurea s.lat., including C. arundinis, C. humidiphila, and C. cf. spartinae, pseudomolecules for the pitch canker pathogen Fusarium circinatum, draft genome of Davidsoniella eucalypti, Grosmannia galeiformis, Quambalaria eucalypti, and Teratosphaeria destructans.</title>
        <authorList>
            <person name="Wingfield B.D."/>
            <person name="Liu M."/>
            <person name="Nguyen H.D."/>
            <person name="Lane F.A."/>
            <person name="Morgan S.W."/>
            <person name="De Vos L."/>
            <person name="Wilken P.M."/>
            <person name="Duong T.A."/>
            <person name="Aylward J."/>
            <person name="Coetzee M.P."/>
            <person name="Dadej K."/>
            <person name="De Beer Z.W."/>
            <person name="Findlay W."/>
            <person name="Havenga M."/>
            <person name="Kolarik M."/>
            <person name="Menzies J.G."/>
            <person name="Naidoo K."/>
            <person name="Pochopski O."/>
            <person name="Shoukouhi P."/>
            <person name="Santana Q.C."/>
            <person name="Seifert K.A."/>
            <person name="Soal N."/>
            <person name="Steenkamp E.T."/>
            <person name="Tatham C.T."/>
            <person name="van der Nest M.A."/>
            <person name="Wingfield M.J."/>
        </authorList>
    </citation>
    <scope>NUCLEOTIDE SEQUENCE [LARGE SCALE GENOMIC DNA]</scope>
    <source>
        <strain evidence="2">CMW44962</strain>
    </source>
</reference>
<organism evidence="2 3">
    <name type="scientific">Teratosphaeria destructans</name>
    <dbReference type="NCBI Taxonomy" id="418781"/>
    <lineage>
        <taxon>Eukaryota</taxon>
        <taxon>Fungi</taxon>
        <taxon>Dikarya</taxon>
        <taxon>Ascomycota</taxon>
        <taxon>Pezizomycotina</taxon>
        <taxon>Dothideomycetes</taxon>
        <taxon>Dothideomycetidae</taxon>
        <taxon>Mycosphaerellales</taxon>
        <taxon>Teratosphaeriaceae</taxon>
        <taxon>Teratosphaeria</taxon>
    </lineage>
</organism>
<feature type="compositionally biased region" description="Polar residues" evidence="1">
    <location>
        <begin position="256"/>
        <end position="271"/>
    </location>
</feature>
<feature type="region of interest" description="Disordered" evidence="1">
    <location>
        <begin position="399"/>
        <end position="680"/>
    </location>
</feature>
<protein>
    <submittedName>
        <fullName evidence="2">Uncharacterized protein</fullName>
    </submittedName>
</protein>
<dbReference type="EMBL" id="RIBY02002445">
    <property type="protein sequence ID" value="KAH9812985.1"/>
    <property type="molecule type" value="Genomic_DNA"/>
</dbReference>
<feature type="compositionally biased region" description="Polar residues" evidence="1">
    <location>
        <begin position="475"/>
        <end position="484"/>
    </location>
</feature>
<name>A0A9W7SJ40_9PEZI</name>
<dbReference type="AlphaFoldDB" id="A0A9W7SJ40"/>
<feature type="compositionally biased region" description="Low complexity" evidence="1">
    <location>
        <begin position="224"/>
        <end position="234"/>
    </location>
</feature>
<proteinExistence type="predicted"/>
<feature type="compositionally biased region" description="Basic and acidic residues" evidence="1">
    <location>
        <begin position="184"/>
        <end position="195"/>
    </location>
</feature>
<accession>A0A9W7SJ40</accession>
<feature type="region of interest" description="Disordered" evidence="1">
    <location>
        <begin position="31"/>
        <end position="78"/>
    </location>
</feature>
<evidence type="ECO:0000256" key="1">
    <source>
        <dbReference type="SAM" id="MobiDB-lite"/>
    </source>
</evidence>
<feature type="compositionally biased region" description="Polar residues" evidence="1">
    <location>
        <begin position="523"/>
        <end position="535"/>
    </location>
</feature>
<feature type="compositionally biased region" description="Pro residues" evidence="1">
    <location>
        <begin position="105"/>
        <end position="116"/>
    </location>
</feature>
<evidence type="ECO:0000313" key="3">
    <source>
        <dbReference type="Proteomes" id="UP001138500"/>
    </source>
</evidence>
<feature type="compositionally biased region" description="Polar residues" evidence="1">
    <location>
        <begin position="235"/>
        <end position="247"/>
    </location>
</feature>
<reference evidence="2 3" key="2">
    <citation type="journal article" date="2021" name="Curr. Genet.">
        <title>Genetic response to nitrogen starvation in the aggressive Eucalyptus foliar pathogen Teratosphaeria destructans.</title>
        <authorList>
            <person name="Havenga M."/>
            <person name="Wingfield B.D."/>
            <person name="Wingfield M.J."/>
            <person name="Dreyer L.L."/>
            <person name="Roets F."/>
            <person name="Aylward J."/>
        </authorList>
    </citation>
    <scope>NUCLEOTIDE SEQUENCE [LARGE SCALE GENOMIC DNA]</scope>
    <source>
        <strain evidence="2">CMW44962</strain>
    </source>
</reference>
<feature type="compositionally biased region" description="Polar residues" evidence="1">
    <location>
        <begin position="425"/>
        <end position="435"/>
    </location>
</feature>
<dbReference type="OrthoDB" id="3907970at2759"/>
<feature type="region of interest" description="Disordered" evidence="1">
    <location>
        <begin position="104"/>
        <end position="146"/>
    </location>
</feature>
<dbReference type="Proteomes" id="UP001138500">
    <property type="component" value="Unassembled WGS sequence"/>
</dbReference>
<sequence length="807" mass="86625">MPQQGTPLFPISEKNSIATFITIPANTTFQTRIHYDPRRPPTSAGGEAPHQLDGPADETLPEADRDPHPPPPSKKTRYSRLFLSWDEGTRGRFRRTTPFLLVPQPLVPPLPPPTRRPTPNGCPRWPGDRAAGTRPSRLGPRIPVRGSGTVTFLRGLVRTRSNLQADARERRAAAWRPPASGHGTLRDGGLEDHPFAHAPPASPPAVTASNSERHARRPERHGASNSSSGSVDFSNPTVHNARSSGTISAPLRPRPSNDTLRQRSLSPSQRALTAAAGNAIPVTPERAERAAAAIQSTGATASVPRLQRPNFLRSAVSVGDLPHSSSPAGTLGNGTTRTDVLISQFPVPPVTSPERRPPTPKASVWSLFPSTPQIRSCPSISRLVGGSIKRARSWSATWRGAPAGETDPDYAPAEASTACRGGSGATEQPSTTSPVGSHADRSPTIQSPAAVVRTSAESERAVGNRAARIIPTPPSSHAQRQSAGTGCLPVPRRSLRGAQSGGVGPRLPIAVQSQAAEALHSLAPQSQPSPRTTTEPARCEDTTTTSQLQPCRHKKAKIPSNTPSHDHVPVPSDDHHSHQSPPINSPPIQLLPTIPNLDGDSAAWDRNQAPQSPLRQTRSDDTHNRHSLSPTHPSIPSVPYALATPGRTPTNLPRCDPPRPSAPAPRESNVLRPEQSHQSITVPSVPSLEPVRSRPNFRIRREGGGNLGRAKATWRTRMAATKCWRCEMHESKLKGWKKLKRAAEFSCCCRFQAYEEDEDSLLEQTAERVIGMELQGPPDGGFGGRQSVEVVGSGPGMREDVLVVRGR</sequence>
<comment type="caution">
    <text evidence="2">The sequence shown here is derived from an EMBL/GenBank/DDBJ whole genome shotgun (WGS) entry which is preliminary data.</text>
</comment>
<evidence type="ECO:0000313" key="2">
    <source>
        <dbReference type="EMBL" id="KAH9812985.1"/>
    </source>
</evidence>
<feature type="region of interest" description="Disordered" evidence="1">
    <location>
        <begin position="164"/>
        <end position="282"/>
    </location>
</feature>
<feature type="compositionally biased region" description="Basic and acidic residues" evidence="1">
    <location>
        <begin position="564"/>
        <end position="577"/>
    </location>
</feature>
<keyword evidence="3" id="KW-1185">Reference proteome</keyword>
<feature type="compositionally biased region" description="Low complexity" evidence="1">
    <location>
        <begin position="196"/>
        <end position="208"/>
    </location>
</feature>